<dbReference type="InterPro" id="IPR000073">
    <property type="entry name" value="AB_hydrolase_1"/>
</dbReference>
<dbReference type="EMBL" id="AP022563">
    <property type="protein sequence ID" value="BBX19444.1"/>
    <property type="molecule type" value="Genomic_DNA"/>
</dbReference>
<dbReference type="PRINTS" id="PR00111">
    <property type="entry name" value="ABHYDROLASE"/>
</dbReference>
<evidence type="ECO:0000313" key="1">
    <source>
        <dbReference type="EMBL" id="BBX19444.1"/>
    </source>
</evidence>
<dbReference type="GO" id="GO:0016787">
    <property type="term" value="F:hydrolase activity"/>
    <property type="evidence" value="ECO:0007669"/>
    <property type="project" value="UniProtKB-KW"/>
</dbReference>
<dbReference type="PANTHER" id="PTHR43194">
    <property type="entry name" value="HYDROLASE ALPHA/BETA FOLD FAMILY"/>
    <property type="match status" value="1"/>
</dbReference>
<dbReference type="InterPro" id="IPR050228">
    <property type="entry name" value="Carboxylesterase_BioH"/>
</dbReference>
<gene>
    <name evidence="1" type="ORF">MDUV_43040</name>
</gene>
<dbReference type="Gene3D" id="3.40.50.1820">
    <property type="entry name" value="alpha/beta hydrolase"/>
    <property type="match status" value="1"/>
</dbReference>
<proteinExistence type="predicted"/>
<protein>
    <submittedName>
        <fullName evidence="1">Hydrolase</fullName>
    </submittedName>
</protein>
<dbReference type="OrthoDB" id="63519at2"/>
<evidence type="ECO:0000313" key="2">
    <source>
        <dbReference type="Proteomes" id="UP000467006"/>
    </source>
</evidence>
<organism evidence="1 2">
    <name type="scientific">Mycolicibacterium duvalii</name>
    <dbReference type="NCBI Taxonomy" id="39688"/>
    <lineage>
        <taxon>Bacteria</taxon>
        <taxon>Bacillati</taxon>
        <taxon>Actinomycetota</taxon>
        <taxon>Actinomycetes</taxon>
        <taxon>Mycobacteriales</taxon>
        <taxon>Mycobacteriaceae</taxon>
        <taxon>Mycolicibacterium</taxon>
    </lineage>
</organism>
<dbReference type="Proteomes" id="UP000467006">
    <property type="component" value="Chromosome"/>
</dbReference>
<dbReference type="KEGG" id="mdu:MDUV_43040"/>
<dbReference type="InterPro" id="IPR029058">
    <property type="entry name" value="AB_hydrolase_fold"/>
</dbReference>
<name>A0A7I7K790_9MYCO</name>
<sequence>MDDTDDELANLDEFIFLKENARQAGLTGPLPSAARIDAGPVSALKFGDDAPRVAFLHGGGQNAHTWDTVVLGLGEPALSIDLPGHGRSAWRDDGDYGPKPNAVTVEPVLRDLAGTADLVVGMSLGGLTALRIAVAAPDLVRKLVLVDVTPSAPQRHTEMTDAQKGTVALVQGERTFPSFAAMLEVTVAAAPHRDRESLRRGVFHNAKRLPDGTWTWRYDSIRTGDGFEGLWDDVPKLTAPTTLIRGANSYFVNDDDADEFARTAPGFQRVHIVEDSGHSVQSDQPLALVRLLRGILDD</sequence>
<keyword evidence="1" id="KW-0378">Hydrolase</keyword>
<keyword evidence="2" id="KW-1185">Reference proteome</keyword>
<dbReference type="SUPFAM" id="SSF53474">
    <property type="entry name" value="alpha/beta-Hydrolases"/>
    <property type="match status" value="1"/>
</dbReference>
<accession>A0A7I7K790</accession>
<dbReference type="PANTHER" id="PTHR43194:SF2">
    <property type="entry name" value="PEROXISOMAL MEMBRANE PROTEIN LPX1"/>
    <property type="match status" value="1"/>
</dbReference>
<reference evidence="1 2" key="1">
    <citation type="journal article" date="2019" name="Emerg. Microbes Infect.">
        <title>Comprehensive subspecies identification of 175 nontuberculous mycobacteria species based on 7547 genomic profiles.</title>
        <authorList>
            <person name="Matsumoto Y."/>
            <person name="Kinjo T."/>
            <person name="Motooka D."/>
            <person name="Nabeya D."/>
            <person name="Jung N."/>
            <person name="Uechi K."/>
            <person name="Horii T."/>
            <person name="Iida T."/>
            <person name="Fujita J."/>
            <person name="Nakamura S."/>
        </authorList>
    </citation>
    <scope>NUCLEOTIDE SEQUENCE [LARGE SCALE GENOMIC DNA]</scope>
    <source>
        <strain evidence="1 2">JCM 6396</strain>
    </source>
</reference>
<dbReference type="AlphaFoldDB" id="A0A7I7K790"/>
<dbReference type="RefSeq" id="WP_098006623.1">
    <property type="nucleotide sequence ID" value="NZ_AP022563.1"/>
</dbReference>
<dbReference type="Pfam" id="PF12697">
    <property type="entry name" value="Abhydrolase_6"/>
    <property type="match status" value="1"/>
</dbReference>